<sequence>MANKLVTSLVLAVAVAGAQVPFSADVLAAEAKQEKKKRPTQLVGPSVGKKVQKAFELYSADDIDGALAILLEINAKKEYDKAYVARFIAVMYTTKGDNEQKAIEYLSQAVEPDILNESDHGEALKLLGDLQMQVQDYKNALVNYQAWMEFTGKDDAQVWLKIANAYYSLKQMDKIIAPADKAIAAFGDKHNQNPYILKVQSYYERKMYPEAVKVLETVLQIFPENKQWWQQLGMFYLLVEDNDKALATLDLAYKQGFLEKESEIKTLASLFAMNQTSYKAAVLLEKHIDEGLITRDDKNLASLANFWHASQHIAKAASYYGELAKLTNDAKHYRKQGMLLNQDEQFAASIKALNKALELGAKDVGRIQMSIAQSYFYLEQYKPAYTAIKKALKDPKTKKAAKGWASFIKDTAQRKNVAI</sequence>
<dbReference type="EMBL" id="CP059733">
    <property type="protein sequence ID" value="WDE03552.1"/>
    <property type="molecule type" value="Genomic_DNA"/>
</dbReference>
<evidence type="ECO:0000256" key="1">
    <source>
        <dbReference type="ARBA" id="ARBA00022737"/>
    </source>
</evidence>
<keyword evidence="3" id="KW-0732">Signal</keyword>
<gene>
    <name evidence="4" type="ORF">SG34_019455</name>
</gene>
<evidence type="ECO:0000256" key="3">
    <source>
        <dbReference type="SAM" id="SignalP"/>
    </source>
</evidence>
<feature type="chain" id="PRO_5042030402" evidence="3">
    <location>
        <begin position="29"/>
        <end position="419"/>
    </location>
</feature>
<accession>A0AAF0C5P2</accession>
<dbReference type="SUPFAM" id="SSF48452">
    <property type="entry name" value="TPR-like"/>
    <property type="match status" value="2"/>
</dbReference>
<evidence type="ECO:0000256" key="2">
    <source>
        <dbReference type="ARBA" id="ARBA00022803"/>
    </source>
</evidence>
<evidence type="ECO:0000313" key="5">
    <source>
        <dbReference type="Proteomes" id="UP000032352"/>
    </source>
</evidence>
<reference evidence="4 5" key="1">
    <citation type="journal article" date="2015" name="Genome Announc.">
        <title>Draft Genome Sequences of Marine Isolates of Thalassomonas viridans and Thalassomonas actiniarum.</title>
        <authorList>
            <person name="Olonade I."/>
            <person name="van Zyl L.J."/>
            <person name="Trindade M."/>
        </authorList>
    </citation>
    <scope>NUCLEOTIDE SEQUENCE [LARGE SCALE GENOMIC DNA]</scope>
    <source>
        <strain evidence="4 5">XOM25</strain>
    </source>
</reference>
<dbReference type="Proteomes" id="UP000032352">
    <property type="component" value="Chromosome"/>
</dbReference>
<name>A0AAF0C5P2_9GAMM</name>
<dbReference type="SUPFAM" id="SSF81901">
    <property type="entry name" value="HCP-like"/>
    <property type="match status" value="1"/>
</dbReference>
<keyword evidence="1" id="KW-0677">Repeat</keyword>
<dbReference type="InterPro" id="IPR019734">
    <property type="entry name" value="TPR_rpt"/>
</dbReference>
<reference evidence="4 5" key="2">
    <citation type="journal article" date="2022" name="Mar. Drugs">
        <title>Bioassay-Guided Fractionation Leads to the Detection of Cholic Acid Generated by the Rare Thalassomonas sp.</title>
        <authorList>
            <person name="Pheiffer F."/>
            <person name="Schneider Y.K."/>
            <person name="Hansen E.H."/>
            <person name="Andersen J.H."/>
            <person name="Isaksson J."/>
            <person name="Busche T."/>
            <person name="R C."/>
            <person name="Kalinowski J."/>
            <person name="Zyl L.V."/>
            <person name="Trindade M."/>
        </authorList>
    </citation>
    <scope>NUCLEOTIDE SEQUENCE [LARGE SCALE GENOMIC DNA]</scope>
    <source>
        <strain evidence="4 5">XOM25</strain>
    </source>
</reference>
<evidence type="ECO:0000313" key="4">
    <source>
        <dbReference type="EMBL" id="WDE03552.1"/>
    </source>
</evidence>
<keyword evidence="2" id="KW-0802">TPR repeat</keyword>
<dbReference type="Gene3D" id="1.25.40.10">
    <property type="entry name" value="Tetratricopeptide repeat domain"/>
    <property type="match status" value="3"/>
</dbReference>
<feature type="signal peptide" evidence="3">
    <location>
        <begin position="1"/>
        <end position="28"/>
    </location>
</feature>
<dbReference type="KEGG" id="tvd:SG34_019455"/>
<keyword evidence="5" id="KW-1185">Reference proteome</keyword>
<dbReference type="PANTHER" id="PTHR44186">
    <property type="match status" value="1"/>
</dbReference>
<proteinExistence type="predicted"/>
<organism evidence="4 5">
    <name type="scientific">Thalassomonas viridans</name>
    <dbReference type="NCBI Taxonomy" id="137584"/>
    <lineage>
        <taxon>Bacteria</taxon>
        <taxon>Pseudomonadati</taxon>
        <taxon>Pseudomonadota</taxon>
        <taxon>Gammaproteobacteria</taxon>
        <taxon>Alteromonadales</taxon>
        <taxon>Colwelliaceae</taxon>
        <taxon>Thalassomonas</taxon>
    </lineage>
</organism>
<dbReference type="PANTHER" id="PTHR44186:SF1">
    <property type="entry name" value="BARDET-BIEDL SYNDROME 4 PROTEIN"/>
    <property type="match status" value="1"/>
</dbReference>
<dbReference type="AlphaFoldDB" id="A0AAF0C5P2"/>
<protein>
    <submittedName>
        <fullName evidence="4">Tetratricopeptide repeat protein</fullName>
    </submittedName>
</protein>
<dbReference type="RefSeq" id="WP_044840996.1">
    <property type="nucleotide sequence ID" value="NZ_CP059733.1"/>
</dbReference>
<dbReference type="SMART" id="SM00028">
    <property type="entry name" value="TPR"/>
    <property type="match status" value="5"/>
</dbReference>
<dbReference type="InterPro" id="IPR011990">
    <property type="entry name" value="TPR-like_helical_dom_sf"/>
</dbReference>